<keyword evidence="2" id="KW-0812">Transmembrane</keyword>
<evidence type="ECO:0000313" key="4">
    <source>
        <dbReference type="EMBL" id="STP09947.1"/>
    </source>
</evidence>
<keyword evidence="2" id="KW-1133">Transmembrane helix</keyword>
<proteinExistence type="predicted"/>
<dbReference type="AlphaFoldDB" id="A0A377JYK1"/>
<feature type="transmembrane region" description="Helical" evidence="2">
    <location>
        <begin position="6"/>
        <end position="27"/>
    </location>
</feature>
<dbReference type="EMBL" id="UGHZ01000001">
    <property type="protein sequence ID" value="STP08613.1"/>
    <property type="molecule type" value="Genomic_DNA"/>
</dbReference>
<name>A0A377JYK1_9HELI</name>
<feature type="compositionally biased region" description="Polar residues" evidence="1">
    <location>
        <begin position="154"/>
        <end position="171"/>
    </location>
</feature>
<dbReference type="Proteomes" id="UP000255335">
    <property type="component" value="Unassembled WGS sequence"/>
</dbReference>
<dbReference type="RefSeq" id="WP_115025479.1">
    <property type="nucleotide sequence ID" value="NZ_UGHZ01000001.1"/>
</dbReference>
<accession>A0A377JYK1</accession>
<dbReference type="EMBL" id="UGHZ01000001">
    <property type="protein sequence ID" value="STP09947.1"/>
    <property type="molecule type" value="Genomic_DNA"/>
</dbReference>
<evidence type="ECO:0000313" key="5">
    <source>
        <dbReference type="EMBL" id="STP13802.1"/>
    </source>
</evidence>
<keyword evidence="2" id="KW-0472">Membrane</keyword>
<sequence>MNEVGFLWKFLIALCAGVFGVAVAISIQHIKIIGVPKWLIVFAIVVQLLLSWGVFIFIIIFFKSGLLPEVVPNDDYSALSVAYFCASIPHIVITTAILIYNKEINKWLESRYGSGEALPNMDSVAQNAVSLENKVSLEKDNHSDETTQECVSETSLENAESSLTPQEQSQTHNDELCQSCGKAL</sequence>
<feature type="transmembrane region" description="Helical" evidence="2">
    <location>
        <begin position="81"/>
        <end position="101"/>
    </location>
</feature>
<evidence type="ECO:0000256" key="1">
    <source>
        <dbReference type="SAM" id="MobiDB-lite"/>
    </source>
</evidence>
<reference evidence="5 6" key="1">
    <citation type="submission" date="2018-06" db="EMBL/GenBank/DDBJ databases">
        <authorList>
            <consortium name="Pathogen Informatics"/>
            <person name="Doyle S."/>
        </authorList>
    </citation>
    <scope>NUCLEOTIDE SEQUENCE [LARGE SCALE GENOMIC DNA]</scope>
    <source>
        <strain evidence="5 6">NCTC12221</strain>
    </source>
</reference>
<protein>
    <submittedName>
        <fullName evidence="5">Uncharacterized protein</fullName>
    </submittedName>
</protein>
<evidence type="ECO:0000313" key="3">
    <source>
        <dbReference type="EMBL" id="STP08613.1"/>
    </source>
</evidence>
<evidence type="ECO:0000313" key="6">
    <source>
        <dbReference type="Proteomes" id="UP000255335"/>
    </source>
</evidence>
<feature type="region of interest" description="Disordered" evidence="1">
    <location>
        <begin position="154"/>
        <end position="174"/>
    </location>
</feature>
<gene>
    <name evidence="3" type="ORF">NCTC12221_00025</name>
    <name evidence="4" type="ORF">NCTC12221_01405</name>
    <name evidence="5" type="ORF">NCTC12221_01880</name>
</gene>
<organism evidence="5 6">
    <name type="scientific">Helicobacter cinaedi</name>
    <dbReference type="NCBI Taxonomy" id="213"/>
    <lineage>
        <taxon>Bacteria</taxon>
        <taxon>Pseudomonadati</taxon>
        <taxon>Campylobacterota</taxon>
        <taxon>Epsilonproteobacteria</taxon>
        <taxon>Campylobacterales</taxon>
        <taxon>Helicobacteraceae</taxon>
        <taxon>Helicobacter</taxon>
    </lineage>
</organism>
<dbReference type="EMBL" id="UGHZ01000006">
    <property type="protein sequence ID" value="STP13802.1"/>
    <property type="molecule type" value="Genomic_DNA"/>
</dbReference>
<feature type="transmembrane region" description="Helical" evidence="2">
    <location>
        <begin position="39"/>
        <end position="61"/>
    </location>
</feature>
<evidence type="ECO:0000256" key="2">
    <source>
        <dbReference type="SAM" id="Phobius"/>
    </source>
</evidence>